<gene>
    <name evidence="3" type="ORF">BDK51DRAFT_33465</name>
</gene>
<evidence type="ECO:0000313" key="4">
    <source>
        <dbReference type="Proteomes" id="UP000269721"/>
    </source>
</evidence>
<feature type="chain" id="PRO_5021018960" evidence="1">
    <location>
        <begin position="23"/>
        <end position="175"/>
    </location>
</feature>
<dbReference type="SUPFAM" id="SSF53474">
    <property type="entry name" value="alpha/beta-Hydrolases"/>
    <property type="match status" value="1"/>
</dbReference>
<feature type="non-terminal residue" evidence="3">
    <location>
        <position position="175"/>
    </location>
</feature>
<dbReference type="InterPro" id="IPR002921">
    <property type="entry name" value="Fungal_lipase-type"/>
</dbReference>
<feature type="signal peptide" evidence="1">
    <location>
        <begin position="1"/>
        <end position="22"/>
    </location>
</feature>
<keyword evidence="4" id="KW-1185">Reference proteome</keyword>
<dbReference type="EMBL" id="ML001140">
    <property type="protein sequence ID" value="RKO83521.1"/>
    <property type="molecule type" value="Genomic_DNA"/>
</dbReference>
<dbReference type="InterPro" id="IPR029058">
    <property type="entry name" value="AB_hydrolase_fold"/>
</dbReference>
<keyword evidence="1" id="KW-0732">Signal</keyword>
<dbReference type="Pfam" id="PF01764">
    <property type="entry name" value="Lipase_3"/>
    <property type="match status" value="1"/>
</dbReference>
<sequence>MYFSKALTLATFAAFGIAGSLAAPSGTIKPVNGDSSILSGPVPAFTIPDLEAFTAYAGHAHDDPSDLTFAKTGLHDIQYFIDSQNNLEAAFVGVDKVRKTIVVSFRATIHTLQDWLQDFDVTFTGASFLPGNAQVSNGFLTCYQTVQTGVQGAVQHLVSANPGYTISFTGHSLGG</sequence>
<feature type="domain" description="Fungal lipase-type" evidence="2">
    <location>
        <begin position="102"/>
        <end position="175"/>
    </location>
</feature>
<name>A0A4P9VV66_9FUNG</name>
<dbReference type="AlphaFoldDB" id="A0A4P9VV66"/>
<dbReference type="Proteomes" id="UP000269721">
    <property type="component" value="Unassembled WGS sequence"/>
</dbReference>
<dbReference type="PANTHER" id="PTHR45856">
    <property type="entry name" value="ALPHA/BETA-HYDROLASES SUPERFAMILY PROTEIN"/>
    <property type="match status" value="1"/>
</dbReference>
<organism evidence="3 4">
    <name type="scientific">Blyttiomyces helicus</name>
    <dbReference type="NCBI Taxonomy" id="388810"/>
    <lineage>
        <taxon>Eukaryota</taxon>
        <taxon>Fungi</taxon>
        <taxon>Fungi incertae sedis</taxon>
        <taxon>Chytridiomycota</taxon>
        <taxon>Chytridiomycota incertae sedis</taxon>
        <taxon>Chytridiomycetes</taxon>
        <taxon>Chytridiomycetes incertae sedis</taxon>
        <taxon>Blyttiomyces</taxon>
    </lineage>
</organism>
<evidence type="ECO:0000259" key="2">
    <source>
        <dbReference type="Pfam" id="PF01764"/>
    </source>
</evidence>
<dbReference type="GO" id="GO:0016787">
    <property type="term" value="F:hydrolase activity"/>
    <property type="evidence" value="ECO:0007669"/>
    <property type="project" value="UniProtKB-KW"/>
</dbReference>
<dbReference type="Gene3D" id="3.40.50.1820">
    <property type="entry name" value="alpha/beta hydrolase"/>
    <property type="match status" value="1"/>
</dbReference>
<dbReference type="CDD" id="cd00519">
    <property type="entry name" value="Lipase_3"/>
    <property type="match status" value="1"/>
</dbReference>
<dbReference type="OrthoDB" id="438440at2759"/>
<evidence type="ECO:0000256" key="1">
    <source>
        <dbReference type="SAM" id="SignalP"/>
    </source>
</evidence>
<keyword evidence="3" id="KW-0378">Hydrolase</keyword>
<evidence type="ECO:0000313" key="3">
    <source>
        <dbReference type="EMBL" id="RKO83521.1"/>
    </source>
</evidence>
<proteinExistence type="predicted"/>
<dbReference type="GO" id="GO:0006629">
    <property type="term" value="P:lipid metabolic process"/>
    <property type="evidence" value="ECO:0007669"/>
    <property type="project" value="InterPro"/>
</dbReference>
<protein>
    <submittedName>
        <fullName evidence="3">Alpha/Beta hydrolase protein</fullName>
    </submittedName>
</protein>
<accession>A0A4P9VV66</accession>
<dbReference type="InterPro" id="IPR051218">
    <property type="entry name" value="Sec_MonoDiacylglyc_Lipase"/>
</dbReference>
<dbReference type="PANTHER" id="PTHR45856:SF24">
    <property type="entry name" value="FUNGAL LIPASE-LIKE DOMAIN-CONTAINING PROTEIN"/>
    <property type="match status" value="1"/>
</dbReference>
<reference evidence="4" key="1">
    <citation type="journal article" date="2018" name="Nat. Microbiol.">
        <title>Leveraging single-cell genomics to expand the fungal tree of life.</title>
        <authorList>
            <person name="Ahrendt S.R."/>
            <person name="Quandt C.A."/>
            <person name="Ciobanu D."/>
            <person name="Clum A."/>
            <person name="Salamov A."/>
            <person name="Andreopoulos B."/>
            <person name="Cheng J.F."/>
            <person name="Woyke T."/>
            <person name="Pelin A."/>
            <person name="Henrissat B."/>
            <person name="Reynolds N.K."/>
            <person name="Benny G.L."/>
            <person name="Smith M.E."/>
            <person name="James T.Y."/>
            <person name="Grigoriev I.V."/>
        </authorList>
    </citation>
    <scope>NUCLEOTIDE SEQUENCE [LARGE SCALE GENOMIC DNA]</scope>
</reference>